<organism evidence="1 2">
    <name type="scientific">Pisolithus tinctorius Marx 270</name>
    <dbReference type="NCBI Taxonomy" id="870435"/>
    <lineage>
        <taxon>Eukaryota</taxon>
        <taxon>Fungi</taxon>
        <taxon>Dikarya</taxon>
        <taxon>Basidiomycota</taxon>
        <taxon>Agaricomycotina</taxon>
        <taxon>Agaricomycetes</taxon>
        <taxon>Agaricomycetidae</taxon>
        <taxon>Boletales</taxon>
        <taxon>Sclerodermatineae</taxon>
        <taxon>Pisolithaceae</taxon>
        <taxon>Pisolithus</taxon>
    </lineage>
</organism>
<dbReference type="HOGENOM" id="CLU_003703_3_2_1"/>
<reference evidence="2" key="2">
    <citation type="submission" date="2015-01" db="EMBL/GenBank/DDBJ databases">
        <title>Evolutionary Origins and Diversification of the Mycorrhizal Mutualists.</title>
        <authorList>
            <consortium name="DOE Joint Genome Institute"/>
            <consortium name="Mycorrhizal Genomics Consortium"/>
            <person name="Kohler A."/>
            <person name="Kuo A."/>
            <person name="Nagy L.G."/>
            <person name="Floudas D."/>
            <person name="Copeland A."/>
            <person name="Barry K.W."/>
            <person name="Cichocki N."/>
            <person name="Veneault-Fourrey C."/>
            <person name="LaButti K."/>
            <person name="Lindquist E.A."/>
            <person name="Lipzen A."/>
            <person name="Lundell T."/>
            <person name="Morin E."/>
            <person name="Murat C."/>
            <person name="Riley R."/>
            <person name="Ohm R."/>
            <person name="Sun H."/>
            <person name="Tunlid A."/>
            <person name="Henrissat B."/>
            <person name="Grigoriev I.V."/>
            <person name="Hibbett D.S."/>
            <person name="Martin F."/>
        </authorList>
    </citation>
    <scope>NUCLEOTIDE SEQUENCE [LARGE SCALE GENOMIC DNA]</scope>
    <source>
        <strain evidence="2">Marx 270</strain>
    </source>
</reference>
<protein>
    <submittedName>
        <fullName evidence="1">Uncharacterized protein</fullName>
    </submittedName>
</protein>
<keyword evidence="2" id="KW-1185">Reference proteome</keyword>
<gene>
    <name evidence="1" type="ORF">M404DRAFT_25812</name>
</gene>
<sequence>MAKRAFKTLDEAVSTTQRDTWTYQEQVAFRDRMVDPSAMDIFEVQMRKAPTVHTVELEFLNNITSSGAQRGMGSWLARGLRLEEVAITLRIDYRNVGVHAPELKRLVIARHTERLLSEQSSFIADAAIYIDLQQDAGGDWNPINAEGNAEDPNDGSDETLTADTTDLGGIATLPLPSNVGMAAFHSCNSGRLRDMELRLRIGQANDALNGLRLALVDKAVVFRNVVRHAKSYSMKTRAWDAIHTINRVVRKQAAIYKQCRKAMVALGVSAETLTCYQQLETSDLTVSTAAITQNAHAHRVSHLPWFWSVDVPMDTKSITWMSEFYRTHWLRAKAVRDRWSEEEQLLTAEFQWTINYFNYQAVQWHTCHSECDALGTSCYTARQIAVYERLSEHAKLKQQSMSLKYIPTSMDIDASDV</sequence>
<evidence type="ECO:0000313" key="1">
    <source>
        <dbReference type="EMBL" id="KIO05201.1"/>
    </source>
</evidence>
<dbReference type="EMBL" id="KN831968">
    <property type="protein sequence ID" value="KIO05201.1"/>
    <property type="molecule type" value="Genomic_DNA"/>
</dbReference>
<dbReference type="Proteomes" id="UP000054217">
    <property type="component" value="Unassembled WGS sequence"/>
</dbReference>
<dbReference type="OrthoDB" id="3232711at2759"/>
<reference evidence="1 2" key="1">
    <citation type="submission" date="2014-04" db="EMBL/GenBank/DDBJ databases">
        <authorList>
            <consortium name="DOE Joint Genome Institute"/>
            <person name="Kuo A."/>
            <person name="Kohler A."/>
            <person name="Costa M.D."/>
            <person name="Nagy L.G."/>
            <person name="Floudas D."/>
            <person name="Copeland A."/>
            <person name="Barry K.W."/>
            <person name="Cichocki N."/>
            <person name="Veneault-Fourrey C."/>
            <person name="LaButti K."/>
            <person name="Lindquist E.A."/>
            <person name="Lipzen A."/>
            <person name="Lundell T."/>
            <person name="Morin E."/>
            <person name="Murat C."/>
            <person name="Sun H."/>
            <person name="Tunlid A."/>
            <person name="Henrissat B."/>
            <person name="Grigoriev I.V."/>
            <person name="Hibbett D.S."/>
            <person name="Martin F."/>
            <person name="Nordberg H.P."/>
            <person name="Cantor M.N."/>
            <person name="Hua S.X."/>
        </authorList>
    </citation>
    <scope>NUCLEOTIDE SEQUENCE [LARGE SCALE GENOMIC DNA]</scope>
    <source>
        <strain evidence="1 2">Marx 270</strain>
    </source>
</reference>
<accession>A0A0C3PB70</accession>
<dbReference type="InParanoid" id="A0A0C3PB70"/>
<proteinExistence type="predicted"/>
<name>A0A0C3PB70_PISTI</name>
<evidence type="ECO:0000313" key="2">
    <source>
        <dbReference type="Proteomes" id="UP000054217"/>
    </source>
</evidence>
<dbReference type="AlphaFoldDB" id="A0A0C3PB70"/>